<dbReference type="PROSITE" id="PS50893">
    <property type="entry name" value="ABC_TRANSPORTER_2"/>
    <property type="match status" value="1"/>
</dbReference>
<dbReference type="GO" id="GO:0016887">
    <property type="term" value="F:ATP hydrolysis activity"/>
    <property type="evidence" value="ECO:0007669"/>
    <property type="project" value="InterPro"/>
</dbReference>
<dbReference type="SUPFAM" id="SSF52540">
    <property type="entry name" value="P-loop containing nucleoside triphosphate hydrolases"/>
    <property type="match status" value="1"/>
</dbReference>
<reference evidence="6 7" key="1">
    <citation type="submission" date="2015-12" db="EMBL/GenBank/DDBJ databases">
        <title>Haloprofundus marisrubri gen. nov., sp. nov., an extremely halophilic archaeon isolated from the Discovery deep brine-seawater interface in the Red Sea.</title>
        <authorList>
            <person name="Zhang G."/>
            <person name="Stingl U."/>
            <person name="Rashid M."/>
        </authorList>
    </citation>
    <scope>NUCLEOTIDE SEQUENCE [LARGE SCALE GENOMIC DNA]</scope>
    <source>
        <strain evidence="6 7">SB9</strain>
    </source>
</reference>
<evidence type="ECO:0000313" key="6">
    <source>
        <dbReference type="EMBL" id="KTG11471.1"/>
    </source>
</evidence>
<dbReference type="InterPro" id="IPR017871">
    <property type="entry name" value="ABC_transporter-like_CS"/>
</dbReference>
<dbReference type="GO" id="GO:0015833">
    <property type="term" value="P:peptide transport"/>
    <property type="evidence" value="ECO:0007669"/>
    <property type="project" value="InterPro"/>
</dbReference>
<evidence type="ECO:0000256" key="4">
    <source>
        <dbReference type="SAM" id="MobiDB-lite"/>
    </source>
</evidence>
<dbReference type="RefSeq" id="WP_058580205.1">
    <property type="nucleotide sequence ID" value="NZ_LOPU01000004.1"/>
</dbReference>
<sequence>MAAETHSTNPATMDTRQNDVIIEVRDANVSFSMDRGESRVLRDANLTVQRGEVLGVVGESGSGKSMLASAMLNAVVHPGQVDGEVIYHPQNGDPVDILSLSDKELAKLRWNEISFVIQAAQSAFNPTMTVGAHFEETLRAHGEDRDAGMAHARELLSDLYLEPDRVLGSHPHELSGGMKQRALIALSLVLKPEVLVMDEPTAALDLLMQRSIIGMLEDLQEKYDLTMVFVTHDMPLVTDLADRIGVMYAFEMIEIGSTDNVLDNPSHPYTRALLNAVPNISDRDMEIRGIEGRSPDPVNIPKGCTFNPRCPLATKECEVNDPDFRDIENDHEVACFHWERAREDIPLVARGDDSHSEPSTDGNGSFGGL</sequence>
<name>A0A0W1RDE8_9EURY</name>
<dbReference type="AlphaFoldDB" id="A0A0W1RDE8"/>
<evidence type="ECO:0000259" key="5">
    <source>
        <dbReference type="PROSITE" id="PS50893"/>
    </source>
</evidence>
<evidence type="ECO:0000256" key="2">
    <source>
        <dbReference type="ARBA" id="ARBA00022741"/>
    </source>
</evidence>
<keyword evidence="1" id="KW-0813">Transport</keyword>
<dbReference type="FunFam" id="3.40.50.300:FF:000016">
    <property type="entry name" value="Oligopeptide ABC transporter ATP-binding component"/>
    <property type="match status" value="1"/>
</dbReference>
<proteinExistence type="predicted"/>
<dbReference type="InterPro" id="IPR003593">
    <property type="entry name" value="AAA+_ATPase"/>
</dbReference>
<comment type="caution">
    <text evidence="6">The sequence shown here is derived from an EMBL/GenBank/DDBJ whole genome shotgun (WGS) entry which is preliminary data.</text>
</comment>
<dbReference type="EMBL" id="LOPU01000004">
    <property type="protein sequence ID" value="KTG11471.1"/>
    <property type="molecule type" value="Genomic_DNA"/>
</dbReference>
<dbReference type="InterPro" id="IPR013563">
    <property type="entry name" value="Oligopep_ABC_C"/>
</dbReference>
<dbReference type="InterPro" id="IPR003439">
    <property type="entry name" value="ABC_transporter-like_ATP-bd"/>
</dbReference>
<dbReference type="InterPro" id="IPR027417">
    <property type="entry name" value="P-loop_NTPase"/>
</dbReference>
<dbReference type="Pfam" id="PF08352">
    <property type="entry name" value="oligo_HPY"/>
    <property type="match status" value="1"/>
</dbReference>
<feature type="region of interest" description="Disordered" evidence="4">
    <location>
        <begin position="349"/>
        <end position="369"/>
    </location>
</feature>
<dbReference type="PANTHER" id="PTHR43067">
    <property type="entry name" value="OLIGOPEPTIDE/DIPEPTIDE ABC TRANSPORTER, ATPASE SUBUNIT"/>
    <property type="match status" value="1"/>
</dbReference>
<dbReference type="STRING" id="1514971.AUR64_04245"/>
<evidence type="ECO:0000313" key="7">
    <source>
        <dbReference type="Proteomes" id="UP000054387"/>
    </source>
</evidence>
<dbReference type="CDD" id="cd03257">
    <property type="entry name" value="ABC_NikE_OppD_transporters"/>
    <property type="match status" value="1"/>
</dbReference>
<evidence type="ECO:0000256" key="3">
    <source>
        <dbReference type="ARBA" id="ARBA00022840"/>
    </source>
</evidence>
<protein>
    <submittedName>
        <fullName evidence="6">Multidrug ABC transporter ATP-binding protein</fullName>
    </submittedName>
</protein>
<keyword evidence="2" id="KW-0547">Nucleotide-binding</keyword>
<keyword evidence="7" id="KW-1185">Reference proteome</keyword>
<feature type="domain" description="ABC transporter" evidence="5">
    <location>
        <begin position="24"/>
        <end position="274"/>
    </location>
</feature>
<dbReference type="PANTHER" id="PTHR43067:SF3">
    <property type="entry name" value="MALTOSE ABC TRANSPORTER, ATP-BINDING PROTEIN"/>
    <property type="match status" value="1"/>
</dbReference>
<accession>A0A0W1RDE8</accession>
<feature type="compositionally biased region" description="Basic and acidic residues" evidence="4">
    <location>
        <begin position="349"/>
        <end position="358"/>
    </location>
</feature>
<dbReference type="SMART" id="SM00382">
    <property type="entry name" value="AAA"/>
    <property type="match status" value="1"/>
</dbReference>
<gene>
    <name evidence="6" type="ORF">AUR64_04245</name>
</gene>
<dbReference type="Proteomes" id="UP000054387">
    <property type="component" value="Unassembled WGS sequence"/>
</dbReference>
<evidence type="ECO:0000256" key="1">
    <source>
        <dbReference type="ARBA" id="ARBA00022448"/>
    </source>
</evidence>
<dbReference type="Pfam" id="PF00005">
    <property type="entry name" value="ABC_tran"/>
    <property type="match status" value="1"/>
</dbReference>
<dbReference type="GO" id="GO:0005524">
    <property type="term" value="F:ATP binding"/>
    <property type="evidence" value="ECO:0007669"/>
    <property type="project" value="UniProtKB-KW"/>
</dbReference>
<organism evidence="6 7">
    <name type="scientific">Haloprofundus marisrubri</name>
    <dbReference type="NCBI Taxonomy" id="1514971"/>
    <lineage>
        <taxon>Archaea</taxon>
        <taxon>Methanobacteriati</taxon>
        <taxon>Methanobacteriota</taxon>
        <taxon>Stenosarchaea group</taxon>
        <taxon>Halobacteria</taxon>
        <taxon>Halobacteriales</taxon>
        <taxon>Haloferacaceae</taxon>
        <taxon>Haloprofundus</taxon>
    </lineage>
</organism>
<keyword evidence="3 6" id="KW-0067">ATP-binding</keyword>
<dbReference type="Gene3D" id="3.40.50.300">
    <property type="entry name" value="P-loop containing nucleotide triphosphate hydrolases"/>
    <property type="match status" value="1"/>
</dbReference>
<dbReference type="PROSITE" id="PS00211">
    <property type="entry name" value="ABC_TRANSPORTER_1"/>
    <property type="match status" value="1"/>
</dbReference>
<dbReference type="NCBIfam" id="TIGR01727">
    <property type="entry name" value="oligo_HPY"/>
    <property type="match status" value="1"/>
</dbReference>